<sequence length="148" mass="16101">MIDESSDIPVTKFLGISIIHRSAIESMIVTTFLSLCTLEVCTGDEIVVAINFTLVQYCLKLERRRGIGTDNASLMSGINNQVHRKLEAAAAHADTDPLRPPIFAASHIGCYGGSIAQKFGIPNKQNVQQVRKFLCPANSVQEAVLSNE</sequence>
<evidence type="ECO:0000313" key="1">
    <source>
        <dbReference type="EMBL" id="KAH9379887.1"/>
    </source>
</evidence>
<gene>
    <name evidence="1" type="ORF">HPB48_013791</name>
</gene>
<protein>
    <submittedName>
        <fullName evidence="1">Uncharacterized protein</fullName>
    </submittedName>
</protein>
<dbReference type="OrthoDB" id="10023262at2759"/>
<dbReference type="EMBL" id="JABSTR010000010">
    <property type="protein sequence ID" value="KAH9379887.1"/>
    <property type="molecule type" value="Genomic_DNA"/>
</dbReference>
<comment type="caution">
    <text evidence="1">The sequence shown here is derived from an EMBL/GenBank/DDBJ whole genome shotgun (WGS) entry which is preliminary data.</text>
</comment>
<reference evidence="1 2" key="1">
    <citation type="journal article" date="2020" name="Cell">
        <title>Large-Scale Comparative Analyses of Tick Genomes Elucidate Their Genetic Diversity and Vector Capacities.</title>
        <authorList>
            <consortium name="Tick Genome and Microbiome Consortium (TIGMIC)"/>
            <person name="Jia N."/>
            <person name="Wang J."/>
            <person name="Shi W."/>
            <person name="Du L."/>
            <person name="Sun Y."/>
            <person name="Zhan W."/>
            <person name="Jiang J.F."/>
            <person name="Wang Q."/>
            <person name="Zhang B."/>
            <person name="Ji P."/>
            <person name="Bell-Sakyi L."/>
            <person name="Cui X.M."/>
            <person name="Yuan T.T."/>
            <person name="Jiang B.G."/>
            <person name="Yang W.F."/>
            <person name="Lam T.T."/>
            <person name="Chang Q.C."/>
            <person name="Ding S.J."/>
            <person name="Wang X.J."/>
            <person name="Zhu J.G."/>
            <person name="Ruan X.D."/>
            <person name="Zhao L."/>
            <person name="Wei J.T."/>
            <person name="Ye R.Z."/>
            <person name="Que T.C."/>
            <person name="Du C.H."/>
            <person name="Zhou Y.H."/>
            <person name="Cheng J.X."/>
            <person name="Dai P.F."/>
            <person name="Guo W.B."/>
            <person name="Han X.H."/>
            <person name="Huang E.J."/>
            <person name="Li L.F."/>
            <person name="Wei W."/>
            <person name="Gao Y.C."/>
            <person name="Liu J.Z."/>
            <person name="Shao H.Z."/>
            <person name="Wang X."/>
            <person name="Wang C.C."/>
            <person name="Yang T.C."/>
            <person name="Huo Q.B."/>
            <person name="Li W."/>
            <person name="Chen H.Y."/>
            <person name="Chen S.E."/>
            <person name="Zhou L.G."/>
            <person name="Ni X.B."/>
            <person name="Tian J.H."/>
            <person name="Sheng Y."/>
            <person name="Liu T."/>
            <person name="Pan Y.S."/>
            <person name="Xia L.Y."/>
            <person name="Li J."/>
            <person name="Zhao F."/>
            <person name="Cao W.C."/>
        </authorList>
    </citation>
    <scope>NUCLEOTIDE SEQUENCE [LARGE SCALE GENOMIC DNA]</scope>
    <source>
        <strain evidence="1">HaeL-2018</strain>
    </source>
</reference>
<accession>A0A9J6GZN9</accession>
<dbReference type="AlphaFoldDB" id="A0A9J6GZN9"/>
<organism evidence="1 2">
    <name type="scientific">Haemaphysalis longicornis</name>
    <name type="common">Bush tick</name>
    <dbReference type="NCBI Taxonomy" id="44386"/>
    <lineage>
        <taxon>Eukaryota</taxon>
        <taxon>Metazoa</taxon>
        <taxon>Ecdysozoa</taxon>
        <taxon>Arthropoda</taxon>
        <taxon>Chelicerata</taxon>
        <taxon>Arachnida</taxon>
        <taxon>Acari</taxon>
        <taxon>Parasitiformes</taxon>
        <taxon>Ixodida</taxon>
        <taxon>Ixodoidea</taxon>
        <taxon>Ixodidae</taxon>
        <taxon>Haemaphysalinae</taxon>
        <taxon>Haemaphysalis</taxon>
    </lineage>
</organism>
<dbReference type="VEuPathDB" id="VectorBase:HLOH_043868"/>
<evidence type="ECO:0000313" key="2">
    <source>
        <dbReference type="Proteomes" id="UP000821853"/>
    </source>
</evidence>
<name>A0A9J6GZN9_HAELO</name>
<dbReference type="Proteomes" id="UP000821853">
    <property type="component" value="Chromosome 8"/>
</dbReference>
<keyword evidence="2" id="KW-1185">Reference proteome</keyword>
<proteinExistence type="predicted"/>